<evidence type="ECO:0000313" key="9">
    <source>
        <dbReference type="EMBL" id="MBC5786615.1"/>
    </source>
</evidence>
<dbReference type="InterPro" id="IPR001986">
    <property type="entry name" value="Enolpyruvate_Tfrase_dom"/>
</dbReference>
<dbReference type="GO" id="GO:0003866">
    <property type="term" value="F:3-phosphoshikimate 1-carboxyvinyltransferase activity"/>
    <property type="evidence" value="ECO:0007669"/>
    <property type="project" value="UniProtKB-EC"/>
</dbReference>
<keyword evidence="7" id="KW-0963">Cytoplasm</keyword>
<feature type="binding site" evidence="7">
    <location>
        <position position="21"/>
    </location>
    <ligand>
        <name>3-phosphoshikimate</name>
        <dbReference type="ChEBI" id="CHEBI:145989"/>
    </ligand>
</feature>
<gene>
    <name evidence="7 9" type="primary">aroA</name>
    <name evidence="9" type="ORF">H8Z77_01055</name>
</gene>
<comment type="pathway">
    <text evidence="1 7">Metabolic intermediate biosynthesis; chorismate biosynthesis; chorismate from D-erythrose 4-phosphate and phosphoenolpyruvate: step 6/7.</text>
</comment>
<feature type="binding site" evidence="7">
    <location>
        <position position="25"/>
    </location>
    <ligand>
        <name>3-phosphoshikimate</name>
        <dbReference type="ChEBI" id="CHEBI:145989"/>
    </ligand>
</feature>
<comment type="subunit">
    <text evidence="7">Monomer.</text>
</comment>
<dbReference type="InterPro" id="IPR013792">
    <property type="entry name" value="RNA3'P_cycl/enolpyr_Trfase_a/b"/>
</dbReference>
<feature type="binding site" evidence="7">
    <location>
        <position position="20"/>
    </location>
    <ligand>
        <name>phosphoenolpyruvate</name>
        <dbReference type="ChEBI" id="CHEBI:58702"/>
    </ligand>
</feature>
<dbReference type="EMBL" id="JACOQK010000001">
    <property type="protein sequence ID" value="MBC5786615.1"/>
    <property type="molecule type" value="Genomic_DNA"/>
</dbReference>
<evidence type="ECO:0000313" key="10">
    <source>
        <dbReference type="Proteomes" id="UP000649151"/>
    </source>
</evidence>
<dbReference type="InterPro" id="IPR006264">
    <property type="entry name" value="EPSP_synthase"/>
</dbReference>
<dbReference type="NCBIfam" id="TIGR01356">
    <property type="entry name" value="aroA"/>
    <property type="match status" value="1"/>
</dbReference>
<dbReference type="HAMAP" id="MF_00210">
    <property type="entry name" value="EPSP_synth"/>
    <property type="match status" value="1"/>
</dbReference>
<feature type="active site" description="Proton acceptor" evidence="7">
    <location>
        <position position="301"/>
    </location>
</feature>
<comment type="catalytic activity">
    <reaction evidence="6">
        <text>3-phosphoshikimate + phosphoenolpyruvate = 5-O-(1-carboxyvinyl)-3-phosphoshikimate + phosphate</text>
        <dbReference type="Rhea" id="RHEA:21256"/>
        <dbReference type="ChEBI" id="CHEBI:43474"/>
        <dbReference type="ChEBI" id="CHEBI:57701"/>
        <dbReference type="ChEBI" id="CHEBI:58702"/>
        <dbReference type="ChEBI" id="CHEBI:145989"/>
        <dbReference type="EC" id="2.5.1.19"/>
    </reaction>
    <physiologicalReaction direction="left-to-right" evidence="6">
        <dbReference type="Rhea" id="RHEA:21257"/>
    </physiologicalReaction>
</comment>
<feature type="binding site" evidence="7">
    <location>
        <position position="161"/>
    </location>
    <ligand>
        <name>phosphoenolpyruvate</name>
        <dbReference type="ChEBI" id="CHEBI:58702"/>
    </ligand>
</feature>
<evidence type="ECO:0000256" key="4">
    <source>
        <dbReference type="ARBA" id="ARBA00022679"/>
    </source>
</evidence>
<accession>A0ABR7INA3</accession>
<dbReference type="InterPro" id="IPR023193">
    <property type="entry name" value="EPSP_synthase_CS"/>
</dbReference>
<evidence type="ECO:0000256" key="1">
    <source>
        <dbReference type="ARBA" id="ARBA00004811"/>
    </source>
</evidence>
<comment type="caution">
    <text evidence="7">Lacks conserved residue(s) required for the propagation of feature annotation.</text>
</comment>
<proteinExistence type="inferred from homology"/>
<feature type="binding site" evidence="7">
    <location>
        <position position="301"/>
    </location>
    <ligand>
        <name>3-phosphoshikimate</name>
        <dbReference type="ChEBI" id="CHEBI:145989"/>
    </ligand>
</feature>
<evidence type="ECO:0000256" key="6">
    <source>
        <dbReference type="ARBA" id="ARBA00044633"/>
    </source>
</evidence>
<sequence length="425" mass="45753">MQVVFSPSQLDGKITIPPSKSLSHRAILSAALANGTSKIENIILSKDIVATLDAVKALGATYTISGNTVTVTGIQSLAEQATIDCCESGSTLRFFIPIVSSLGVSGTFLGKGKLPTRPITPYLTEMSKNGVVFDYHNTMPFSVSGQLQPGDYQIDGDISSQFVTGLLFALPLLNGESQIHINGKLESKPYADMTIDVLQQFGIQVMETEYGYRIPGNQSYHPHDYRVEGDFSQAAFFAVAAAGKGSVLLQDLNLDSSQGDKEILTIIKSCGAKVEQKEDGILISATQALKPFEVDASDIPDLVPILGVLGSICQGKSWITGAKRLKIKESDRLKAISDCLNTLGGKLTPYEDKLEIDGVDSFHSGNVDSFNDHRIAMSTAIAALFSDGQVQLNTAESVQKSYPEFYQDYQSLGGIVNVIHMESNH</sequence>
<dbReference type="Pfam" id="PF00275">
    <property type="entry name" value="EPSP_synthase"/>
    <property type="match status" value="1"/>
</dbReference>
<feature type="binding site" evidence="7">
    <location>
        <position position="328"/>
    </location>
    <ligand>
        <name>3-phosphoshikimate</name>
        <dbReference type="ChEBI" id="CHEBI:145989"/>
    </ligand>
</feature>
<name>A0ABR7INA3_9CLOT</name>
<dbReference type="SUPFAM" id="SSF55205">
    <property type="entry name" value="EPT/RTPC-like"/>
    <property type="match status" value="1"/>
</dbReference>
<comment type="function">
    <text evidence="7">Catalyzes the transfer of the enolpyruvyl moiety of phosphoenolpyruvate (PEP) to the 5-hydroxyl of shikimate-3-phosphate (S3P) to produce enolpyruvyl shikimate-3-phosphate and inorganic phosphate.</text>
</comment>
<keyword evidence="4 7" id="KW-0808">Transferase</keyword>
<dbReference type="Proteomes" id="UP000649151">
    <property type="component" value="Unassembled WGS sequence"/>
</dbReference>
<protein>
    <recommendedName>
        <fullName evidence="7">3-phosphoshikimate 1-carboxyvinyltransferase</fullName>
        <ecNumber evidence="7">2.5.1.19</ecNumber>
    </recommendedName>
    <alternativeName>
        <fullName evidence="7">5-enolpyruvylshikimate-3-phosphate synthase</fullName>
        <shortName evidence="7">EPSP synthase</shortName>
        <shortName evidence="7">EPSPS</shortName>
    </alternativeName>
</protein>
<dbReference type="Gene3D" id="3.65.10.10">
    <property type="entry name" value="Enolpyruvate transferase domain"/>
    <property type="match status" value="2"/>
</dbReference>
<evidence type="ECO:0000256" key="2">
    <source>
        <dbReference type="ARBA" id="ARBA00009948"/>
    </source>
</evidence>
<feature type="domain" description="Enolpyruvate transferase" evidence="8">
    <location>
        <begin position="7"/>
        <end position="407"/>
    </location>
</feature>
<evidence type="ECO:0000256" key="5">
    <source>
        <dbReference type="ARBA" id="ARBA00023141"/>
    </source>
</evidence>
<feature type="binding site" evidence="7">
    <location>
        <position position="160"/>
    </location>
    <ligand>
        <name>3-phosphoshikimate</name>
        <dbReference type="ChEBI" id="CHEBI:145989"/>
    </ligand>
</feature>
<feature type="binding site" evidence="7">
    <location>
        <position position="400"/>
    </location>
    <ligand>
        <name>phosphoenolpyruvate</name>
        <dbReference type="ChEBI" id="CHEBI:58702"/>
    </ligand>
</feature>
<feature type="binding site" evidence="7">
    <location>
        <position position="117"/>
    </location>
    <ligand>
        <name>phosphoenolpyruvate</name>
        <dbReference type="ChEBI" id="CHEBI:58702"/>
    </ligand>
</feature>
<dbReference type="EC" id="2.5.1.19" evidence="7"/>
<keyword evidence="10" id="KW-1185">Reference proteome</keyword>
<feature type="binding site" evidence="7">
    <location>
        <position position="374"/>
    </location>
    <ligand>
        <name>phosphoenolpyruvate</name>
        <dbReference type="ChEBI" id="CHEBI:58702"/>
    </ligand>
</feature>
<comment type="subcellular location">
    <subcellularLocation>
        <location evidence="7">Cytoplasm</location>
    </subcellularLocation>
</comment>
<feature type="binding site" evidence="7">
    <location>
        <position position="20"/>
    </location>
    <ligand>
        <name>3-phosphoshikimate</name>
        <dbReference type="ChEBI" id="CHEBI:145989"/>
    </ligand>
</feature>
<dbReference type="CDD" id="cd01556">
    <property type="entry name" value="EPSP_synthase"/>
    <property type="match status" value="1"/>
</dbReference>
<evidence type="ECO:0000256" key="3">
    <source>
        <dbReference type="ARBA" id="ARBA00022605"/>
    </source>
</evidence>
<dbReference type="PIRSF" id="PIRSF000505">
    <property type="entry name" value="EPSPS"/>
    <property type="match status" value="1"/>
</dbReference>
<feature type="binding site" evidence="7">
    <location>
        <position position="332"/>
    </location>
    <ligand>
        <name>phosphoenolpyruvate</name>
        <dbReference type="ChEBI" id="CHEBI:58702"/>
    </ligand>
</feature>
<evidence type="ECO:0000256" key="7">
    <source>
        <dbReference type="HAMAP-Rule" id="MF_00210"/>
    </source>
</evidence>
<dbReference type="PANTHER" id="PTHR21090">
    <property type="entry name" value="AROM/DEHYDROQUINATE SYNTHASE"/>
    <property type="match status" value="1"/>
</dbReference>
<feature type="binding site" evidence="7">
    <location>
        <position position="187"/>
    </location>
    <ligand>
        <name>3-phosphoshikimate</name>
        <dbReference type="ChEBI" id="CHEBI:145989"/>
    </ligand>
</feature>
<comment type="similarity">
    <text evidence="2 7">Belongs to the EPSP synthase family.</text>
</comment>
<organism evidence="9 10">
    <name type="scientific">Clostridium facile</name>
    <dbReference type="NCBI Taxonomy" id="2763035"/>
    <lineage>
        <taxon>Bacteria</taxon>
        <taxon>Bacillati</taxon>
        <taxon>Bacillota</taxon>
        <taxon>Clostridia</taxon>
        <taxon>Eubacteriales</taxon>
        <taxon>Clostridiaceae</taxon>
        <taxon>Clostridium</taxon>
    </lineage>
</organism>
<dbReference type="PANTHER" id="PTHR21090:SF5">
    <property type="entry name" value="PENTAFUNCTIONAL AROM POLYPEPTIDE"/>
    <property type="match status" value="1"/>
</dbReference>
<dbReference type="RefSeq" id="WP_186995891.1">
    <property type="nucleotide sequence ID" value="NZ_JACOQK010000001.1"/>
</dbReference>
<keyword evidence="5 7" id="KW-0057">Aromatic amino acid biosynthesis</keyword>
<feature type="binding site" evidence="7">
    <location>
        <position position="159"/>
    </location>
    <ligand>
        <name>3-phosphoshikimate</name>
        <dbReference type="ChEBI" id="CHEBI:145989"/>
    </ligand>
</feature>
<dbReference type="InterPro" id="IPR036968">
    <property type="entry name" value="Enolpyruvate_Tfrase_sf"/>
</dbReference>
<keyword evidence="3 7" id="KW-0028">Amino-acid biosynthesis</keyword>
<feature type="binding site" evidence="7">
    <location>
        <position position="161"/>
    </location>
    <ligand>
        <name>3-phosphoshikimate</name>
        <dbReference type="ChEBI" id="CHEBI:145989"/>
    </ligand>
</feature>
<dbReference type="PROSITE" id="PS00885">
    <property type="entry name" value="EPSP_SYNTHASE_2"/>
    <property type="match status" value="1"/>
</dbReference>
<evidence type="ECO:0000259" key="8">
    <source>
        <dbReference type="Pfam" id="PF00275"/>
    </source>
</evidence>
<reference evidence="9 10" key="1">
    <citation type="submission" date="2020-08" db="EMBL/GenBank/DDBJ databases">
        <title>Genome public.</title>
        <authorList>
            <person name="Liu C."/>
            <person name="Sun Q."/>
        </authorList>
    </citation>
    <scope>NUCLEOTIDE SEQUENCE [LARGE SCALE GENOMIC DNA]</scope>
    <source>
        <strain evidence="9 10">NSJ-27</strain>
    </source>
</reference>
<feature type="binding site" evidence="7">
    <location>
        <position position="89"/>
    </location>
    <ligand>
        <name>phosphoenolpyruvate</name>
        <dbReference type="ChEBI" id="CHEBI:58702"/>
    </ligand>
</feature>
<comment type="caution">
    <text evidence="9">The sequence shown here is derived from an EMBL/GenBank/DDBJ whole genome shotgun (WGS) entry which is preliminary data.</text>
</comment>